<dbReference type="AlphaFoldDB" id="A0AAV3XN22"/>
<evidence type="ECO:0008006" key="4">
    <source>
        <dbReference type="Google" id="ProtNLM"/>
    </source>
</evidence>
<proteinExistence type="predicted"/>
<name>A0AAV3XN22_9CYAN</name>
<dbReference type="EMBL" id="BLAY01000151">
    <property type="protein sequence ID" value="GET42176.1"/>
    <property type="molecule type" value="Genomic_DNA"/>
</dbReference>
<sequence>MNAIALPSQDNSPDAGKVRGRKSSLPTSAAKLATTQKENCTWTVPE</sequence>
<accession>A0AAV3XN22</accession>
<feature type="region of interest" description="Disordered" evidence="1">
    <location>
        <begin position="1"/>
        <end position="27"/>
    </location>
</feature>
<reference evidence="2" key="1">
    <citation type="submission" date="2019-10" db="EMBL/GenBank/DDBJ databases">
        <title>Draft genome sequece of Microseira wollei NIES-4236.</title>
        <authorList>
            <person name="Yamaguchi H."/>
            <person name="Suzuki S."/>
            <person name="Kawachi M."/>
        </authorList>
    </citation>
    <scope>NUCLEOTIDE SEQUENCE</scope>
    <source>
        <strain evidence="2">NIES-4236</strain>
    </source>
</reference>
<dbReference type="Proteomes" id="UP001050975">
    <property type="component" value="Unassembled WGS sequence"/>
</dbReference>
<gene>
    <name evidence="2" type="ORF">MiSe_69900</name>
</gene>
<evidence type="ECO:0000313" key="2">
    <source>
        <dbReference type="EMBL" id="GET42176.1"/>
    </source>
</evidence>
<comment type="caution">
    <text evidence="2">The sequence shown here is derived from an EMBL/GenBank/DDBJ whole genome shotgun (WGS) entry which is preliminary data.</text>
</comment>
<organism evidence="2 3">
    <name type="scientific">Microseira wollei NIES-4236</name>
    <dbReference type="NCBI Taxonomy" id="2530354"/>
    <lineage>
        <taxon>Bacteria</taxon>
        <taxon>Bacillati</taxon>
        <taxon>Cyanobacteriota</taxon>
        <taxon>Cyanophyceae</taxon>
        <taxon>Oscillatoriophycideae</taxon>
        <taxon>Aerosakkonematales</taxon>
        <taxon>Aerosakkonemataceae</taxon>
        <taxon>Microseira</taxon>
    </lineage>
</organism>
<keyword evidence="3" id="KW-1185">Reference proteome</keyword>
<evidence type="ECO:0000313" key="3">
    <source>
        <dbReference type="Proteomes" id="UP001050975"/>
    </source>
</evidence>
<dbReference type="RefSeq" id="WP_226589322.1">
    <property type="nucleotide sequence ID" value="NZ_BLAY01000151.1"/>
</dbReference>
<protein>
    <recommendedName>
        <fullName evidence="4">Transposase</fullName>
    </recommendedName>
</protein>
<evidence type="ECO:0000256" key="1">
    <source>
        <dbReference type="SAM" id="MobiDB-lite"/>
    </source>
</evidence>